<evidence type="ECO:0000313" key="2">
    <source>
        <dbReference type="EMBL" id="RRT64399.1"/>
    </source>
</evidence>
<evidence type="ECO:0000313" key="3">
    <source>
        <dbReference type="Proteomes" id="UP000287651"/>
    </source>
</evidence>
<dbReference type="EMBL" id="AMZH03006209">
    <property type="protein sequence ID" value="RRT64399.1"/>
    <property type="molecule type" value="Genomic_DNA"/>
</dbReference>
<organism evidence="2 3">
    <name type="scientific">Ensete ventricosum</name>
    <name type="common">Abyssinian banana</name>
    <name type="synonym">Musa ensete</name>
    <dbReference type="NCBI Taxonomy" id="4639"/>
    <lineage>
        <taxon>Eukaryota</taxon>
        <taxon>Viridiplantae</taxon>
        <taxon>Streptophyta</taxon>
        <taxon>Embryophyta</taxon>
        <taxon>Tracheophyta</taxon>
        <taxon>Spermatophyta</taxon>
        <taxon>Magnoliopsida</taxon>
        <taxon>Liliopsida</taxon>
        <taxon>Zingiberales</taxon>
        <taxon>Musaceae</taxon>
        <taxon>Ensete</taxon>
    </lineage>
</organism>
<protein>
    <submittedName>
        <fullName evidence="2">Uncharacterized protein</fullName>
    </submittedName>
</protein>
<evidence type="ECO:0000256" key="1">
    <source>
        <dbReference type="SAM" id="MobiDB-lite"/>
    </source>
</evidence>
<name>A0A426ZK83_ENSVE</name>
<feature type="compositionally biased region" description="Basic and acidic residues" evidence="1">
    <location>
        <begin position="21"/>
        <end position="46"/>
    </location>
</feature>
<dbReference type="Proteomes" id="UP000287651">
    <property type="component" value="Unassembled WGS sequence"/>
</dbReference>
<sequence>MHLRRHSRPCAAAPSAWPARKVPENREKQRKERTLRDLRKQEAGKLDEDEELGMDLDRKQRWQQSASFPAEISTGCTAFRTGETCKGHASDRRRRR</sequence>
<dbReference type="AlphaFoldDB" id="A0A426ZK83"/>
<gene>
    <name evidence="2" type="ORF">B296_00018896</name>
</gene>
<reference evidence="2 3" key="1">
    <citation type="journal article" date="2014" name="Agronomy (Basel)">
        <title>A Draft Genome Sequence for Ensete ventricosum, the Drought-Tolerant Tree Against Hunger.</title>
        <authorList>
            <person name="Harrison J."/>
            <person name="Moore K.A."/>
            <person name="Paszkiewicz K."/>
            <person name="Jones T."/>
            <person name="Grant M."/>
            <person name="Ambacheew D."/>
            <person name="Muzemil S."/>
            <person name="Studholme D.J."/>
        </authorList>
    </citation>
    <scope>NUCLEOTIDE SEQUENCE [LARGE SCALE GENOMIC DNA]</scope>
</reference>
<feature type="region of interest" description="Disordered" evidence="1">
    <location>
        <begin position="1"/>
        <end position="54"/>
    </location>
</feature>
<accession>A0A426ZK83</accession>
<comment type="caution">
    <text evidence="2">The sequence shown here is derived from an EMBL/GenBank/DDBJ whole genome shotgun (WGS) entry which is preliminary data.</text>
</comment>
<proteinExistence type="predicted"/>